<dbReference type="EMBL" id="JABFDN010000007">
    <property type="protein sequence ID" value="NPU67601.1"/>
    <property type="molecule type" value="Genomic_DNA"/>
</dbReference>
<evidence type="ECO:0000313" key="2">
    <source>
        <dbReference type="EMBL" id="NPU67601.1"/>
    </source>
</evidence>
<reference evidence="2" key="1">
    <citation type="submission" date="2020-05" db="EMBL/GenBank/DDBJ databases">
        <title>Nod-independent and nitrogen-fixing Bradyrhizobium aeschynomene sp. nov. isolated from nodules of Aeschynomene indica.</title>
        <authorList>
            <person name="Zhang Z."/>
        </authorList>
    </citation>
    <scope>NUCLEOTIDE SEQUENCE</scope>
    <source>
        <strain evidence="2">83012</strain>
    </source>
</reference>
<feature type="domain" description="SGNH hydrolase-type esterase" evidence="1">
    <location>
        <begin position="69"/>
        <end position="215"/>
    </location>
</feature>
<sequence length="230" mass="24384">MAAKTQARLGFVLFAVIAAAAATFVLVRRSAAPSANDHRTVRQLVVHYNLQARPDDPIIVLGDSIVEAATLPATACGHPVVNAGLAGAGTRSDLAGWLKPALGPKRPFAIIVSLGVNDALTVKPDSSAIFAVRYEALLRELASLTTRLFIVDFPPVETRGPFTAAMEKTAMASITGYRAALPELAKRTGATFLPLPPMETPFTLEGIHLNAAGYRSWDQAILQGTELACR</sequence>
<proteinExistence type="predicted"/>
<dbReference type="InterPro" id="IPR036514">
    <property type="entry name" value="SGNH_hydro_sf"/>
</dbReference>
<evidence type="ECO:0000259" key="1">
    <source>
        <dbReference type="Pfam" id="PF13472"/>
    </source>
</evidence>
<organism evidence="2 3">
    <name type="scientific">Bradyrhizobium aeschynomenes</name>
    <dbReference type="NCBI Taxonomy" id="2734909"/>
    <lineage>
        <taxon>Bacteria</taxon>
        <taxon>Pseudomonadati</taxon>
        <taxon>Pseudomonadota</taxon>
        <taxon>Alphaproteobacteria</taxon>
        <taxon>Hyphomicrobiales</taxon>
        <taxon>Nitrobacteraceae</taxon>
        <taxon>Bradyrhizobium</taxon>
    </lineage>
</organism>
<dbReference type="SUPFAM" id="SSF52266">
    <property type="entry name" value="SGNH hydrolase"/>
    <property type="match status" value="1"/>
</dbReference>
<gene>
    <name evidence="2" type="ORF">HL667_21545</name>
</gene>
<name>A0ABX2CHC7_9BRAD</name>
<dbReference type="GO" id="GO:0016787">
    <property type="term" value="F:hydrolase activity"/>
    <property type="evidence" value="ECO:0007669"/>
    <property type="project" value="UniProtKB-KW"/>
</dbReference>
<dbReference type="RefSeq" id="WP_172112672.1">
    <property type="nucleotide sequence ID" value="NZ_JABFDM010000005.1"/>
</dbReference>
<accession>A0ABX2CHC7</accession>
<dbReference type="Pfam" id="PF13472">
    <property type="entry name" value="Lipase_GDSL_2"/>
    <property type="match status" value="1"/>
</dbReference>
<protein>
    <submittedName>
        <fullName evidence="2">SGNH/GDSL hydrolase family protein</fullName>
    </submittedName>
</protein>
<dbReference type="InterPro" id="IPR013830">
    <property type="entry name" value="SGNH_hydro"/>
</dbReference>
<dbReference type="Gene3D" id="3.40.50.1110">
    <property type="entry name" value="SGNH hydrolase"/>
    <property type="match status" value="1"/>
</dbReference>
<evidence type="ECO:0000313" key="3">
    <source>
        <dbReference type="Proteomes" id="UP000886476"/>
    </source>
</evidence>
<keyword evidence="2" id="KW-0378">Hydrolase</keyword>
<dbReference type="Proteomes" id="UP000886476">
    <property type="component" value="Unassembled WGS sequence"/>
</dbReference>
<comment type="caution">
    <text evidence="2">The sequence shown here is derived from an EMBL/GenBank/DDBJ whole genome shotgun (WGS) entry which is preliminary data.</text>
</comment>
<keyword evidence="3" id="KW-1185">Reference proteome</keyword>